<sequence>MSTSTKMSRAAMSKSRADKTRGASQPQPVVTNDVVPGRFTEPDWTGLLDREDGEEFIMDCVEEVVNSAMHEIYNRYIQKQLLPYTVIQAKDAILQIIEWQFLARDEGEGEVLQDPSWEEDDEPLPPVTDSWAQGSVPTRTKPEPAASDKSDSRPASQAGSRPGSATQEKQPDTTVETTVEVKQEPKETVKEKPRKEVQKKKPVPPQKPKTKFKPHRGPLGTPGLKEMTKSLDETESEILRSEESMRFPPEPVESPLLKMPSSCHNILKVQAGRPPGNRDIVWDHEGRVLNVIRINPDRLPTHRVKTQFQIVDPRLEKAQAHVMAVRAGKISSLKMKKKPTKLSTGYIVPGSSTEPATQARVQGVTAIHPSVRHSAITGTSAASTRKLPGELDDIEEVKASPVTPLPPPLIESMEVSPGVTVREGSRIKKGPRQLPRKYDIITPTTQHALRPLTDSTKINPEVLVQEILARRSPILRPLSPSRPVPPIVPHPPNKQPGITTQD</sequence>
<dbReference type="AlphaFoldDB" id="A0A8J9Z1N3"/>
<keyword evidence="3" id="KW-1185">Reference proteome</keyword>
<feature type="region of interest" description="Disordered" evidence="1">
    <location>
        <begin position="472"/>
        <end position="502"/>
    </location>
</feature>
<dbReference type="Proteomes" id="UP000838412">
    <property type="component" value="Chromosome 15"/>
</dbReference>
<feature type="region of interest" description="Disordered" evidence="1">
    <location>
        <begin position="110"/>
        <end position="226"/>
    </location>
</feature>
<dbReference type="PANTHER" id="PTHR34438">
    <property type="entry name" value="SI:DKEY-97L20.6"/>
    <property type="match status" value="1"/>
</dbReference>
<feature type="compositionally biased region" description="Acidic residues" evidence="1">
    <location>
        <begin position="110"/>
        <end position="123"/>
    </location>
</feature>
<dbReference type="EMBL" id="OV696700">
    <property type="protein sequence ID" value="CAH1245907.1"/>
    <property type="molecule type" value="Genomic_DNA"/>
</dbReference>
<feature type="compositionally biased region" description="Basic residues" evidence="1">
    <location>
        <begin position="197"/>
        <end position="216"/>
    </location>
</feature>
<feature type="compositionally biased region" description="Basic and acidic residues" evidence="1">
    <location>
        <begin position="179"/>
        <end position="196"/>
    </location>
</feature>
<dbReference type="PANTHER" id="PTHR34438:SF1">
    <property type="entry name" value="CHROMOSOME 2 OPEN READING FRAME 81"/>
    <property type="match status" value="1"/>
</dbReference>
<feature type="compositionally biased region" description="Pro residues" evidence="1">
    <location>
        <begin position="480"/>
        <end position="494"/>
    </location>
</feature>
<feature type="region of interest" description="Disordered" evidence="1">
    <location>
        <begin position="239"/>
        <end position="258"/>
    </location>
</feature>
<evidence type="ECO:0000313" key="3">
    <source>
        <dbReference type="Proteomes" id="UP000838412"/>
    </source>
</evidence>
<dbReference type="Pfam" id="PF15479">
    <property type="entry name" value="DUF4639"/>
    <property type="match status" value="1"/>
</dbReference>
<gene>
    <name evidence="2" type="primary">C2orf81</name>
    <name evidence="2" type="ORF">BLAG_LOCUS8100</name>
</gene>
<protein>
    <submittedName>
        <fullName evidence="2">C2orf81 protein</fullName>
    </submittedName>
</protein>
<dbReference type="OrthoDB" id="193650at2759"/>
<evidence type="ECO:0000313" key="2">
    <source>
        <dbReference type="EMBL" id="CAH1245907.1"/>
    </source>
</evidence>
<feature type="compositionally biased region" description="Polar residues" evidence="1">
    <location>
        <begin position="153"/>
        <end position="168"/>
    </location>
</feature>
<dbReference type="InterPro" id="IPR028042">
    <property type="entry name" value="DUF4639"/>
</dbReference>
<evidence type="ECO:0000256" key="1">
    <source>
        <dbReference type="SAM" id="MobiDB-lite"/>
    </source>
</evidence>
<name>A0A8J9Z1N3_BRALA</name>
<organism evidence="2 3">
    <name type="scientific">Branchiostoma lanceolatum</name>
    <name type="common">Common lancelet</name>
    <name type="synonym">Amphioxus lanceolatum</name>
    <dbReference type="NCBI Taxonomy" id="7740"/>
    <lineage>
        <taxon>Eukaryota</taxon>
        <taxon>Metazoa</taxon>
        <taxon>Chordata</taxon>
        <taxon>Cephalochordata</taxon>
        <taxon>Leptocardii</taxon>
        <taxon>Amphioxiformes</taxon>
        <taxon>Branchiostomatidae</taxon>
        <taxon>Branchiostoma</taxon>
    </lineage>
</organism>
<accession>A0A8J9Z1N3</accession>
<feature type="compositionally biased region" description="Basic and acidic residues" evidence="1">
    <location>
        <begin position="140"/>
        <end position="152"/>
    </location>
</feature>
<reference evidence="2" key="1">
    <citation type="submission" date="2022-01" db="EMBL/GenBank/DDBJ databases">
        <authorList>
            <person name="Braso-Vives M."/>
        </authorList>
    </citation>
    <scope>NUCLEOTIDE SEQUENCE</scope>
</reference>
<feature type="region of interest" description="Disordered" evidence="1">
    <location>
        <begin position="1"/>
        <end position="36"/>
    </location>
</feature>
<proteinExistence type="predicted"/>